<dbReference type="GO" id="GO:0016787">
    <property type="term" value="F:hydrolase activity"/>
    <property type="evidence" value="ECO:0007669"/>
    <property type="project" value="UniProtKB-KW"/>
</dbReference>
<dbReference type="InterPro" id="IPR036866">
    <property type="entry name" value="RibonucZ/Hydroxyglut_hydro"/>
</dbReference>
<dbReference type="PANTHER" id="PTHR43546:SF9">
    <property type="entry name" value="L-ASCORBATE-6-PHOSPHATE LACTONASE ULAG-RELATED"/>
    <property type="match status" value="1"/>
</dbReference>
<dbReference type="PANTHER" id="PTHR43546">
    <property type="entry name" value="UPF0173 METAL-DEPENDENT HYDROLASE MJ1163-RELATED"/>
    <property type="match status" value="1"/>
</dbReference>
<dbReference type="Pfam" id="PF12706">
    <property type="entry name" value="Lactamase_B_2"/>
    <property type="match status" value="1"/>
</dbReference>
<reference evidence="3" key="1">
    <citation type="submission" date="2020-10" db="EMBL/GenBank/DDBJ databases">
        <authorList>
            <person name="Gilroy R."/>
        </authorList>
    </citation>
    <scope>NUCLEOTIDE SEQUENCE</scope>
    <source>
        <strain evidence="3">6276</strain>
    </source>
</reference>
<evidence type="ECO:0000256" key="1">
    <source>
        <dbReference type="ARBA" id="ARBA00022801"/>
    </source>
</evidence>
<sequence length="263" mass="29644">MKITQVRSATIIVEYNNTKFLIDPWLMPKDYMPGFDSAINSQIRQPRVELPFGIEKIVDVDAVIITHIHPDHWDEFAENSLNKDIKVFVQSNFDKDYVISKSFANVEVIQESGTEYNGITLYKTRTQHGKREIIKPLCDSVGLPYDAMGVVFKSNNEKTLYIAGDTIWCEEVKDVLGKYKPEVIVVNACAATLLNGERIIMNIEDVKNVLDAAPDAKVIASHLDTVSHLSVTREDLKEFKTKNNIGNLLIPNDGETLDFIGNN</sequence>
<feature type="domain" description="Metallo-beta-lactamase" evidence="2">
    <location>
        <begin position="19"/>
        <end position="222"/>
    </location>
</feature>
<dbReference type="SUPFAM" id="SSF56281">
    <property type="entry name" value="Metallo-hydrolase/oxidoreductase"/>
    <property type="match status" value="1"/>
</dbReference>
<evidence type="ECO:0000259" key="2">
    <source>
        <dbReference type="Pfam" id="PF12706"/>
    </source>
</evidence>
<keyword evidence="1" id="KW-0378">Hydrolase</keyword>
<accession>A0A9D1F0C2</accession>
<dbReference type="InterPro" id="IPR050114">
    <property type="entry name" value="UPF0173_UPF0282_UlaG_hydrolase"/>
</dbReference>
<dbReference type="EMBL" id="DVIU01000222">
    <property type="protein sequence ID" value="HIS37213.1"/>
    <property type="molecule type" value="Genomic_DNA"/>
</dbReference>
<proteinExistence type="predicted"/>
<protein>
    <submittedName>
        <fullName evidence="3">MBL fold metallo-hydrolase</fullName>
    </submittedName>
</protein>
<organism evidence="3 4">
    <name type="scientific">Candidatus Scatousia excrementigallinarum</name>
    <dbReference type="NCBI Taxonomy" id="2840935"/>
    <lineage>
        <taxon>Bacteria</taxon>
        <taxon>Candidatus Scatousia</taxon>
    </lineage>
</organism>
<gene>
    <name evidence="3" type="ORF">IAC10_11395</name>
</gene>
<evidence type="ECO:0000313" key="4">
    <source>
        <dbReference type="Proteomes" id="UP000823928"/>
    </source>
</evidence>
<dbReference type="Proteomes" id="UP000823928">
    <property type="component" value="Unassembled WGS sequence"/>
</dbReference>
<evidence type="ECO:0000313" key="3">
    <source>
        <dbReference type="EMBL" id="HIS37213.1"/>
    </source>
</evidence>
<reference evidence="3" key="2">
    <citation type="journal article" date="2021" name="PeerJ">
        <title>Extensive microbial diversity within the chicken gut microbiome revealed by metagenomics and culture.</title>
        <authorList>
            <person name="Gilroy R."/>
            <person name="Ravi A."/>
            <person name="Getino M."/>
            <person name="Pursley I."/>
            <person name="Horton D.L."/>
            <person name="Alikhan N.F."/>
            <person name="Baker D."/>
            <person name="Gharbi K."/>
            <person name="Hall N."/>
            <person name="Watson M."/>
            <person name="Adriaenssens E.M."/>
            <person name="Foster-Nyarko E."/>
            <person name="Jarju S."/>
            <person name="Secka A."/>
            <person name="Antonio M."/>
            <person name="Oren A."/>
            <person name="Chaudhuri R.R."/>
            <person name="La Ragione R."/>
            <person name="Hildebrand F."/>
            <person name="Pallen M.J."/>
        </authorList>
    </citation>
    <scope>NUCLEOTIDE SEQUENCE</scope>
    <source>
        <strain evidence="3">6276</strain>
    </source>
</reference>
<dbReference type="InterPro" id="IPR001279">
    <property type="entry name" value="Metallo-B-lactamas"/>
</dbReference>
<comment type="caution">
    <text evidence="3">The sequence shown here is derived from an EMBL/GenBank/DDBJ whole genome shotgun (WGS) entry which is preliminary data.</text>
</comment>
<dbReference type="Gene3D" id="3.60.15.10">
    <property type="entry name" value="Ribonuclease Z/Hydroxyacylglutathione hydrolase-like"/>
    <property type="match status" value="1"/>
</dbReference>
<dbReference type="AlphaFoldDB" id="A0A9D1F0C2"/>
<name>A0A9D1F0C2_9BACT</name>